<keyword evidence="3" id="KW-1185">Reference proteome</keyword>
<dbReference type="Proteomes" id="UP000796880">
    <property type="component" value="Unassembled WGS sequence"/>
</dbReference>
<evidence type="ECO:0000313" key="2">
    <source>
        <dbReference type="EMBL" id="KAF3436649.1"/>
    </source>
</evidence>
<gene>
    <name evidence="2" type="ORF">FNV43_RR19396</name>
</gene>
<dbReference type="EMBL" id="VOIH02000009">
    <property type="protein sequence ID" value="KAF3436649.1"/>
    <property type="molecule type" value="Genomic_DNA"/>
</dbReference>
<evidence type="ECO:0000256" key="1">
    <source>
        <dbReference type="SAM" id="MobiDB-lite"/>
    </source>
</evidence>
<evidence type="ECO:0000313" key="3">
    <source>
        <dbReference type="Proteomes" id="UP000796880"/>
    </source>
</evidence>
<reference evidence="2" key="1">
    <citation type="submission" date="2020-03" db="EMBL/GenBank/DDBJ databases">
        <title>A high-quality chromosome-level genome assembly of a woody plant with both climbing and erect habits, Rhamnella rubrinervis.</title>
        <authorList>
            <person name="Lu Z."/>
            <person name="Yang Y."/>
            <person name="Zhu X."/>
            <person name="Sun Y."/>
        </authorList>
    </citation>
    <scope>NUCLEOTIDE SEQUENCE</scope>
    <source>
        <strain evidence="2">BYM</strain>
        <tissue evidence="2">Leaf</tissue>
    </source>
</reference>
<sequence>MAFWLHLSQAYCPLFPLFPVVKPKGPFYLGLGVKLHLAPSPGTSNQLESEENGSPVKGSPSQSISRWLRLGCTSQDTPNMQASKRRRFDSRGAAANRIKGTMTTKKEGLQSSHDTKRIEAFAGWELKEREEALRLERERTGVSLFTLGWELITGVTEE</sequence>
<organism evidence="2 3">
    <name type="scientific">Rhamnella rubrinervis</name>
    <dbReference type="NCBI Taxonomy" id="2594499"/>
    <lineage>
        <taxon>Eukaryota</taxon>
        <taxon>Viridiplantae</taxon>
        <taxon>Streptophyta</taxon>
        <taxon>Embryophyta</taxon>
        <taxon>Tracheophyta</taxon>
        <taxon>Spermatophyta</taxon>
        <taxon>Magnoliopsida</taxon>
        <taxon>eudicotyledons</taxon>
        <taxon>Gunneridae</taxon>
        <taxon>Pentapetalae</taxon>
        <taxon>rosids</taxon>
        <taxon>fabids</taxon>
        <taxon>Rosales</taxon>
        <taxon>Rhamnaceae</taxon>
        <taxon>rhamnoid group</taxon>
        <taxon>Rhamneae</taxon>
        <taxon>Rhamnella</taxon>
    </lineage>
</organism>
<comment type="caution">
    <text evidence="2">The sequence shown here is derived from an EMBL/GenBank/DDBJ whole genome shotgun (WGS) entry which is preliminary data.</text>
</comment>
<accession>A0A8K0DYP6</accession>
<protein>
    <submittedName>
        <fullName evidence="2">Uncharacterized protein</fullName>
    </submittedName>
</protein>
<feature type="region of interest" description="Disordered" evidence="1">
    <location>
        <begin position="41"/>
        <end position="63"/>
    </location>
</feature>
<name>A0A8K0DYP6_9ROSA</name>
<proteinExistence type="predicted"/>
<dbReference type="AlphaFoldDB" id="A0A8K0DYP6"/>